<dbReference type="AlphaFoldDB" id="A0A662ZGD7"/>
<reference evidence="4 5" key="1">
    <citation type="submission" date="2016-10" db="EMBL/GenBank/DDBJ databases">
        <authorList>
            <person name="Varghese N."/>
            <person name="Submissions S."/>
        </authorList>
    </citation>
    <scope>NUCLEOTIDE SEQUENCE [LARGE SCALE GENOMIC DNA]</scope>
    <source>
        <strain evidence="4 5">DSM 1361</strain>
    </source>
</reference>
<evidence type="ECO:0000256" key="2">
    <source>
        <dbReference type="PROSITE-ProRule" id="PRU00335"/>
    </source>
</evidence>
<dbReference type="InterPro" id="IPR001647">
    <property type="entry name" value="HTH_TetR"/>
</dbReference>
<dbReference type="InterPro" id="IPR050624">
    <property type="entry name" value="HTH-type_Tx_Regulator"/>
</dbReference>
<organism evidence="4 5">
    <name type="scientific">Ruminobacter amylophilus</name>
    <dbReference type="NCBI Taxonomy" id="867"/>
    <lineage>
        <taxon>Bacteria</taxon>
        <taxon>Pseudomonadati</taxon>
        <taxon>Pseudomonadota</taxon>
        <taxon>Gammaproteobacteria</taxon>
        <taxon>Aeromonadales</taxon>
        <taxon>Succinivibrionaceae</taxon>
        <taxon>Ruminobacter</taxon>
    </lineage>
</organism>
<dbReference type="Gene3D" id="1.10.357.10">
    <property type="entry name" value="Tetracycline Repressor, domain 2"/>
    <property type="match status" value="1"/>
</dbReference>
<dbReference type="PANTHER" id="PTHR43479">
    <property type="entry name" value="ACREF/ENVCD OPERON REPRESSOR-RELATED"/>
    <property type="match status" value="1"/>
</dbReference>
<proteinExistence type="predicted"/>
<evidence type="ECO:0000256" key="1">
    <source>
        <dbReference type="ARBA" id="ARBA00023125"/>
    </source>
</evidence>
<name>A0A662ZGD7_9GAMM</name>
<protein>
    <submittedName>
        <fullName evidence="4">Transcriptional regulator, TetR family</fullName>
    </submittedName>
</protein>
<dbReference type="GO" id="GO:0003677">
    <property type="term" value="F:DNA binding"/>
    <property type="evidence" value="ECO:0007669"/>
    <property type="project" value="UniProtKB-UniRule"/>
</dbReference>
<feature type="domain" description="HTH tetR-type" evidence="3">
    <location>
        <begin position="46"/>
        <end position="106"/>
    </location>
</feature>
<dbReference type="Proteomes" id="UP000243745">
    <property type="component" value="Unassembled WGS sequence"/>
</dbReference>
<evidence type="ECO:0000259" key="3">
    <source>
        <dbReference type="PROSITE" id="PS50977"/>
    </source>
</evidence>
<keyword evidence="1 2" id="KW-0238">DNA-binding</keyword>
<accession>A0A662ZGD7</accession>
<sequence length="226" mass="26089">MVSDSEMVRVEATDSGLQTAQEDILSANVKKSKDNKSLNRKDRRVVRTEKKIHKVFLELLEENSYADITVGMILERAKINRSTFYKHYINKHDLASEVMANCQESIISSLLGEERLSIGNLGFFKSLQSTLSKNRELLKLVFRLNGEELDVRKSFHDSFYRSIKKHYEGRLYSSSDDELDLGAYVSADILISVLMYYLEKGEEVHPDNIIRVIVNMYGLRSYYTPE</sequence>
<dbReference type="OrthoDB" id="9798857at2"/>
<evidence type="ECO:0000313" key="5">
    <source>
        <dbReference type="Proteomes" id="UP000243745"/>
    </source>
</evidence>
<dbReference type="PANTHER" id="PTHR43479:SF7">
    <property type="entry name" value="TETR-FAMILY TRANSCRIPTIONAL REGULATOR"/>
    <property type="match status" value="1"/>
</dbReference>
<dbReference type="RefSeq" id="WP_093140473.1">
    <property type="nucleotide sequence ID" value="NZ_FOXF01000004.1"/>
</dbReference>
<dbReference type="EMBL" id="FOXF01000004">
    <property type="protein sequence ID" value="SFP07631.1"/>
    <property type="molecule type" value="Genomic_DNA"/>
</dbReference>
<gene>
    <name evidence="4" type="ORF">SAMN02910344_00380</name>
</gene>
<feature type="DNA-binding region" description="H-T-H motif" evidence="2">
    <location>
        <begin position="69"/>
        <end position="88"/>
    </location>
</feature>
<keyword evidence="5" id="KW-1185">Reference proteome</keyword>
<dbReference type="SUPFAM" id="SSF46689">
    <property type="entry name" value="Homeodomain-like"/>
    <property type="match status" value="1"/>
</dbReference>
<dbReference type="Pfam" id="PF00440">
    <property type="entry name" value="TetR_N"/>
    <property type="match status" value="1"/>
</dbReference>
<evidence type="ECO:0000313" key="4">
    <source>
        <dbReference type="EMBL" id="SFP07631.1"/>
    </source>
</evidence>
<dbReference type="InterPro" id="IPR009057">
    <property type="entry name" value="Homeodomain-like_sf"/>
</dbReference>
<dbReference type="PROSITE" id="PS50977">
    <property type="entry name" value="HTH_TETR_2"/>
    <property type="match status" value="1"/>
</dbReference>